<feature type="transmembrane region" description="Helical" evidence="1">
    <location>
        <begin position="6"/>
        <end position="28"/>
    </location>
</feature>
<evidence type="ECO:0000313" key="4">
    <source>
        <dbReference type="Proteomes" id="UP000214646"/>
    </source>
</evidence>
<accession>A0A225E976</accession>
<feature type="transmembrane region" description="Helical" evidence="1">
    <location>
        <begin position="40"/>
        <end position="61"/>
    </location>
</feature>
<dbReference type="Proteomes" id="UP000214646">
    <property type="component" value="Unassembled WGS sequence"/>
</dbReference>
<evidence type="ECO:0000256" key="1">
    <source>
        <dbReference type="SAM" id="Phobius"/>
    </source>
</evidence>
<organism evidence="3 4">
    <name type="scientific">Fimbriiglobus ruber</name>
    <dbReference type="NCBI Taxonomy" id="1908690"/>
    <lineage>
        <taxon>Bacteria</taxon>
        <taxon>Pseudomonadati</taxon>
        <taxon>Planctomycetota</taxon>
        <taxon>Planctomycetia</taxon>
        <taxon>Gemmatales</taxon>
        <taxon>Gemmataceae</taxon>
        <taxon>Fimbriiglobus</taxon>
    </lineage>
</organism>
<keyword evidence="1" id="KW-1133">Transmembrane helix</keyword>
<dbReference type="Gene3D" id="1.20.120.1220">
    <property type="match status" value="1"/>
</dbReference>
<feature type="transmembrane region" description="Helical" evidence="1">
    <location>
        <begin position="171"/>
        <end position="190"/>
    </location>
</feature>
<dbReference type="InterPro" id="IPR000045">
    <property type="entry name" value="Prepilin_IV_endopep_pep"/>
</dbReference>
<dbReference type="AlphaFoldDB" id="A0A225E976"/>
<proteinExistence type="predicted"/>
<keyword evidence="1" id="KW-0812">Transmembrane</keyword>
<keyword evidence="1" id="KW-0472">Membrane</keyword>
<gene>
    <name evidence="3" type="ORF">FRUB_01308</name>
</gene>
<dbReference type="GO" id="GO:0004190">
    <property type="term" value="F:aspartic-type endopeptidase activity"/>
    <property type="evidence" value="ECO:0007669"/>
    <property type="project" value="InterPro"/>
</dbReference>
<dbReference type="Pfam" id="PF01478">
    <property type="entry name" value="Peptidase_A24"/>
    <property type="match status" value="1"/>
</dbReference>
<evidence type="ECO:0000259" key="2">
    <source>
        <dbReference type="Pfam" id="PF01478"/>
    </source>
</evidence>
<protein>
    <recommendedName>
        <fullName evidence="2">Prepilin type IV endopeptidase peptidase domain-containing protein</fullName>
    </recommendedName>
</protein>
<feature type="transmembrane region" description="Helical" evidence="1">
    <location>
        <begin position="126"/>
        <end position="151"/>
    </location>
</feature>
<sequence length="201" mass="20962">MPTQFFPNPVFGWAFIVCVGAVLAAASWSDVRRMIVPKPVTLTGLALGLVFTVARCAWLGADDKPTWPGWFGTPGAAAGAADGVVFALTGFLAGFALFFAFWILGLAGGGDVKIVAVIGTWVGPKYLFGVVLLSYPVVIALLLLSLAGVTISMTTVKTPVAGPAPAKKKRLTLYSLPLAVATVALLTFSFRHDLGLVDPTP</sequence>
<comment type="caution">
    <text evidence="3">The sequence shown here is derived from an EMBL/GenBank/DDBJ whole genome shotgun (WGS) entry which is preliminary data.</text>
</comment>
<name>A0A225E976_9BACT</name>
<feature type="transmembrane region" description="Helical" evidence="1">
    <location>
        <begin position="81"/>
        <end position="105"/>
    </location>
</feature>
<dbReference type="EMBL" id="NIDE01000002">
    <property type="protein sequence ID" value="OWK44977.1"/>
    <property type="molecule type" value="Genomic_DNA"/>
</dbReference>
<reference evidence="4" key="1">
    <citation type="submission" date="2017-06" db="EMBL/GenBank/DDBJ databases">
        <title>Genome analysis of Fimbriiglobus ruber SP5, the first member of the order Planctomycetales with confirmed chitinolytic capability.</title>
        <authorList>
            <person name="Ravin N.V."/>
            <person name="Rakitin A.L."/>
            <person name="Ivanova A.A."/>
            <person name="Beletsky A.V."/>
            <person name="Kulichevskaya I.S."/>
            <person name="Mardanov A.V."/>
            <person name="Dedysh S.N."/>
        </authorList>
    </citation>
    <scope>NUCLEOTIDE SEQUENCE [LARGE SCALE GENOMIC DNA]</scope>
    <source>
        <strain evidence="4">SP5</strain>
    </source>
</reference>
<evidence type="ECO:0000313" key="3">
    <source>
        <dbReference type="EMBL" id="OWK44977.1"/>
    </source>
</evidence>
<keyword evidence="4" id="KW-1185">Reference proteome</keyword>
<dbReference type="GO" id="GO:0016020">
    <property type="term" value="C:membrane"/>
    <property type="evidence" value="ECO:0007669"/>
    <property type="project" value="InterPro"/>
</dbReference>
<feature type="domain" description="Prepilin type IV endopeptidase peptidase" evidence="2">
    <location>
        <begin position="21"/>
        <end position="141"/>
    </location>
</feature>
<dbReference type="RefSeq" id="WP_088252764.1">
    <property type="nucleotide sequence ID" value="NZ_NIDE01000002.1"/>
</dbReference>